<keyword evidence="2" id="KW-1185">Reference proteome</keyword>
<dbReference type="OrthoDB" id="2084192at2"/>
<name>A0A0E4GB50_9FIRM</name>
<evidence type="ECO:0000313" key="1">
    <source>
        <dbReference type="EMBL" id="CFX56867.1"/>
    </source>
</evidence>
<dbReference type="RefSeq" id="WP_046497096.1">
    <property type="nucleotide sequence ID" value="NZ_CGIH01000026.1"/>
</dbReference>
<reference evidence="1 2" key="1">
    <citation type="submission" date="2015-03" db="EMBL/GenBank/DDBJ databases">
        <authorList>
            <person name="Murphy D."/>
        </authorList>
    </citation>
    <scope>NUCLEOTIDE SEQUENCE [LARGE SCALE GENOMIC DNA]</scope>
    <source>
        <strain evidence="1 2">OL-4</strain>
    </source>
</reference>
<proteinExistence type="predicted"/>
<organism evidence="1 2">
    <name type="scientific">Syntrophomonas zehnderi OL-4</name>
    <dbReference type="NCBI Taxonomy" id="690567"/>
    <lineage>
        <taxon>Bacteria</taxon>
        <taxon>Bacillati</taxon>
        <taxon>Bacillota</taxon>
        <taxon>Clostridia</taxon>
        <taxon>Eubacteriales</taxon>
        <taxon>Syntrophomonadaceae</taxon>
        <taxon>Syntrophomonas</taxon>
    </lineage>
</organism>
<dbReference type="Proteomes" id="UP000045545">
    <property type="component" value="Unassembled WGS sequence"/>
</dbReference>
<dbReference type="Gene3D" id="6.10.140.1960">
    <property type="match status" value="1"/>
</dbReference>
<accession>A0A0E4GB50</accession>
<protein>
    <submittedName>
        <fullName evidence="1">Ferritin-related</fullName>
    </submittedName>
</protein>
<dbReference type="EMBL" id="CGIH01000026">
    <property type="protein sequence ID" value="CFX56867.1"/>
    <property type="molecule type" value="Genomic_DNA"/>
</dbReference>
<evidence type="ECO:0000313" key="2">
    <source>
        <dbReference type="Proteomes" id="UP000045545"/>
    </source>
</evidence>
<dbReference type="AlphaFoldDB" id="A0A0E4GB50"/>
<dbReference type="InterPro" id="IPR009078">
    <property type="entry name" value="Ferritin-like_SF"/>
</dbReference>
<dbReference type="CDD" id="cd00657">
    <property type="entry name" value="Ferritin_like"/>
    <property type="match status" value="1"/>
</dbReference>
<gene>
    <name evidence="1" type="ORF">1458</name>
</gene>
<dbReference type="SUPFAM" id="SSF47240">
    <property type="entry name" value="Ferritin-like"/>
    <property type="match status" value="1"/>
</dbReference>
<sequence>MSHSRPGYNHKPPSPNNFCHMVKEAITDEIDAVQMYAKMANMVDNMTLKTLILSIAGDEYGHAKTWIAIDTLLCGHHSQC</sequence>
<dbReference type="STRING" id="690567.1458"/>